<dbReference type="EMBL" id="AFNV02000018">
    <property type="protein sequence ID" value="ERJ18524.1"/>
    <property type="molecule type" value="Genomic_DNA"/>
</dbReference>
<dbReference type="InterPro" id="IPR029044">
    <property type="entry name" value="Nucleotide-diphossugar_trans"/>
</dbReference>
<gene>
    <name evidence="2" type="ORF">SSPSH_002620</name>
</gene>
<reference evidence="2 3" key="1">
    <citation type="journal article" date="2011" name="J. Bacteriol.">
        <title>Genome sequence of Salinisphaera shabanensis, a gammaproteobacterium from the harsh, variable environment of the brine-seawater interface of the Shaban Deep in the Red Sea.</title>
        <authorList>
            <person name="Antunes A."/>
            <person name="Alam I."/>
            <person name="Bajic V.B."/>
            <person name="Stingl U."/>
        </authorList>
    </citation>
    <scope>NUCLEOTIDE SEQUENCE [LARGE SCALE GENOMIC DNA]</scope>
    <source>
        <strain evidence="2 3">E1L3A</strain>
    </source>
</reference>
<dbReference type="EC" id="2.4.1.83" evidence="2"/>
<feature type="domain" description="Glycosyltransferase 2-like" evidence="1">
    <location>
        <begin position="16"/>
        <end position="150"/>
    </location>
</feature>
<dbReference type="RefSeq" id="WP_006914694.1">
    <property type="nucleotide sequence ID" value="NZ_AFNV02000018.1"/>
</dbReference>
<evidence type="ECO:0000313" key="3">
    <source>
        <dbReference type="Proteomes" id="UP000006242"/>
    </source>
</evidence>
<evidence type="ECO:0000313" key="2">
    <source>
        <dbReference type="EMBL" id="ERJ18524.1"/>
    </source>
</evidence>
<dbReference type="OrthoDB" id="9802649at2"/>
<dbReference type="PANTHER" id="PTHR22916">
    <property type="entry name" value="GLYCOSYLTRANSFERASE"/>
    <property type="match status" value="1"/>
</dbReference>
<dbReference type="Proteomes" id="UP000006242">
    <property type="component" value="Unassembled WGS sequence"/>
</dbReference>
<dbReference type="AlphaFoldDB" id="U2FR14"/>
<keyword evidence="2" id="KW-0328">Glycosyltransferase</keyword>
<protein>
    <submittedName>
        <fullName evidence="2">Dolichol-phosphate mannosyltransferase protein</fullName>
        <ecNumber evidence="2">2.4.1.83</ecNumber>
    </submittedName>
</protein>
<proteinExistence type="predicted"/>
<dbReference type="STRING" id="1033802.SSPSH_002620"/>
<dbReference type="eggNOG" id="COG1215">
    <property type="taxonomic scope" value="Bacteria"/>
</dbReference>
<name>U2FR14_9GAMM</name>
<dbReference type="PANTHER" id="PTHR22916:SF64">
    <property type="entry name" value="TRANSFERASE, PUTATIVE-RELATED"/>
    <property type="match status" value="1"/>
</dbReference>
<keyword evidence="3" id="KW-1185">Reference proteome</keyword>
<dbReference type="CDD" id="cd00761">
    <property type="entry name" value="Glyco_tranf_GTA_type"/>
    <property type="match status" value="1"/>
</dbReference>
<dbReference type="Gene3D" id="3.90.550.10">
    <property type="entry name" value="Spore Coat Polysaccharide Biosynthesis Protein SpsA, Chain A"/>
    <property type="match status" value="1"/>
</dbReference>
<reference evidence="2 3" key="2">
    <citation type="journal article" date="2013" name="PLoS ONE">
        <title>INDIGO - INtegrated Data Warehouse of MIcrobial GenOmes with Examples from the Red Sea Extremophiles.</title>
        <authorList>
            <person name="Alam I."/>
            <person name="Antunes A."/>
            <person name="Kamau A.A."/>
            <person name="Ba Alawi W."/>
            <person name="Kalkatawi M."/>
            <person name="Stingl U."/>
            <person name="Bajic V.B."/>
        </authorList>
    </citation>
    <scope>NUCLEOTIDE SEQUENCE [LARGE SCALE GENOMIC DNA]</scope>
    <source>
        <strain evidence="2 3">E1L3A</strain>
    </source>
</reference>
<accession>U2FR14</accession>
<evidence type="ECO:0000259" key="1">
    <source>
        <dbReference type="Pfam" id="PF00535"/>
    </source>
</evidence>
<dbReference type="GO" id="GO:0004582">
    <property type="term" value="F:dolichyl-phosphate beta-D-mannosyltransferase activity"/>
    <property type="evidence" value="ECO:0007669"/>
    <property type="project" value="UniProtKB-EC"/>
</dbReference>
<sequence>MSGCDLKPSQPPSILVISPVRDEARFIEAAIDSLSAQTIRPTAWVIVNDGSSDDTAAIARSRAAETDFIHVVDKPDRGHRQVGSGVIEAFNYGLAAAPVSDWDFIVKLDADITYGPRYIERMLAEFAADEKLAAVSGRVYRPEPGGDVEERKSPDMVCGPFKFYRRAAFEAIGGFEQTLQWDGIDIHRARMTGWRTRNISDPDARIHHHRLMGSSQVSIVHGRLRWGRGIHFMGYHPAYAVASGVYRMRDWPYVVGGLLIIAGYFSAAARGAERYPDPAFRADLRRWQRRQLAGLPRALLRAGLRRGSKRRGP</sequence>
<dbReference type="SUPFAM" id="SSF53448">
    <property type="entry name" value="Nucleotide-diphospho-sugar transferases"/>
    <property type="match status" value="1"/>
</dbReference>
<comment type="caution">
    <text evidence="2">The sequence shown here is derived from an EMBL/GenBank/DDBJ whole genome shotgun (WGS) entry which is preliminary data.</text>
</comment>
<organism evidence="2 3">
    <name type="scientific">Salinisphaera shabanensis E1L3A</name>
    <dbReference type="NCBI Taxonomy" id="1033802"/>
    <lineage>
        <taxon>Bacteria</taxon>
        <taxon>Pseudomonadati</taxon>
        <taxon>Pseudomonadota</taxon>
        <taxon>Gammaproteobacteria</taxon>
        <taxon>Salinisphaerales</taxon>
        <taxon>Salinisphaeraceae</taxon>
        <taxon>Salinisphaera</taxon>
    </lineage>
</organism>
<keyword evidence="2" id="KW-0808">Transferase</keyword>
<dbReference type="InterPro" id="IPR001173">
    <property type="entry name" value="Glyco_trans_2-like"/>
</dbReference>
<dbReference type="Pfam" id="PF00535">
    <property type="entry name" value="Glycos_transf_2"/>
    <property type="match status" value="1"/>
</dbReference>